<keyword evidence="2" id="KW-1133">Transmembrane helix</keyword>
<name>A0A517U3N5_9BACT</name>
<organism evidence="4 5">
    <name type="scientific">Lacipirellula limnantheis</name>
    <dbReference type="NCBI Taxonomy" id="2528024"/>
    <lineage>
        <taxon>Bacteria</taxon>
        <taxon>Pseudomonadati</taxon>
        <taxon>Planctomycetota</taxon>
        <taxon>Planctomycetia</taxon>
        <taxon>Pirellulales</taxon>
        <taxon>Lacipirellulaceae</taxon>
        <taxon>Lacipirellula</taxon>
    </lineage>
</organism>
<dbReference type="RefSeq" id="WP_145434904.1">
    <property type="nucleotide sequence ID" value="NZ_CP036339.1"/>
</dbReference>
<protein>
    <recommendedName>
        <fullName evidence="3">DUF1559 domain-containing protein</fullName>
    </recommendedName>
</protein>
<feature type="transmembrane region" description="Helical" evidence="2">
    <location>
        <begin position="44"/>
        <end position="67"/>
    </location>
</feature>
<dbReference type="Gene3D" id="3.30.700.10">
    <property type="entry name" value="Glycoprotein, Type 4 Pilin"/>
    <property type="match status" value="1"/>
</dbReference>
<dbReference type="InterPro" id="IPR045584">
    <property type="entry name" value="Pilin-like"/>
</dbReference>
<dbReference type="Pfam" id="PF07596">
    <property type="entry name" value="SBP_bac_10"/>
    <property type="match status" value="1"/>
</dbReference>
<dbReference type="Pfam" id="PF07963">
    <property type="entry name" value="N_methyl"/>
    <property type="match status" value="1"/>
</dbReference>
<keyword evidence="5" id="KW-1185">Reference proteome</keyword>
<evidence type="ECO:0000313" key="5">
    <source>
        <dbReference type="Proteomes" id="UP000317909"/>
    </source>
</evidence>
<dbReference type="PANTHER" id="PTHR30093:SF2">
    <property type="entry name" value="TYPE II SECRETION SYSTEM PROTEIN H"/>
    <property type="match status" value="1"/>
</dbReference>
<evidence type="ECO:0000256" key="2">
    <source>
        <dbReference type="SAM" id="Phobius"/>
    </source>
</evidence>
<evidence type="ECO:0000256" key="1">
    <source>
        <dbReference type="SAM" id="MobiDB-lite"/>
    </source>
</evidence>
<dbReference type="PANTHER" id="PTHR30093">
    <property type="entry name" value="GENERAL SECRETION PATHWAY PROTEIN G"/>
    <property type="match status" value="1"/>
</dbReference>
<keyword evidence="2" id="KW-0472">Membrane</keyword>
<feature type="domain" description="DUF1559" evidence="3">
    <location>
        <begin position="69"/>
        <end position="306"/>
    </location>
</feature>
<dbReference type="KEGG" id="llh:I41_44330"/>
<dbReference type="EMBL" id="CP036339">
    <property type="protein sequence ID" value="QDT75223.1"/>
    <property type="molecule type" value="Genomic_DNA"/>
</dbReference>
<dbReference type="OrthoDB" id="255848at2"/>
<gene>
    <name evidence="4" type="ORF">I41_44330</name>
</gene>
<evidence type="ECO:0000259" key="3">
    <source>
        <dbReference type="Pfam" id="PF07596"/>
    </source>
</evidence>
<keyword evidence="2" id="KW-0812">Transmembrane</keyword>
<reference evidence="4 5" key="1">
    <citation type="submission" date="2019-02" db="EMBL/GenBank/DDBJ databases">
        <title>Deep-cultivation of Planctomycetes and their phenomic and genomic characterization uncovers novel biology.</title>
        <authorList>
            <person name="Wiegand S."/>
            <person name="Jogler M."/>
            <person name="Boedeker C."/>
            <person name="Pinto D."/>
            <person name="Vollmers J."/>
            <person name="Rivas-Marin E."/>
            <person name="Kohn T."/>
            <person name="Peeters S.H."/>
            <person name="Heuer A."/>
            <person name="Rast P."/>
            <person name="Oberbeckmann S."/>
            <person name="Bunk B."/>
            <person name="Jeske O."/>
            <person name="Meyerdierks A."/>
            <person name="Storesund J.E."/>
            <person name="Kallscheuer N."/>
            <person name="Luecker S."/>
            <person name="Lage O.M."/>
            <person name="Pohl T."/>
            <person name="Merkel B.J."/>
            <person name="Hornburger P."/>
            <person name="Mueller R.-W."/>
            <person name="Bruemmer F."/>
            <person name="Labrenz M."/>
            <person name="Spormann A.M."/>
            <person name="Op den Camp H."/>
            <person name="Overmann J."/>
            <person name="Amann R."/>
            <person name="Jetten M.S.M."/>
            <person name="Mascher T."/>
            <person name="Medema M.H."/>
            <person name="Devos D.P."/>
            <person name="Kaster A.-K."/>
            <person name="Ovreas L."/>
            <person name="Rohde M."/>
            <person name="Galperin M.Y."/>
            <person name="Jogler C."/>
        </authorList>
    </citation>
    <scope>NUCLEOTIDE SEQUENCE [LARGE SCALE GENOMIC DNA]</scope>
    <source>
        <strain evidence="4 5">I41</strain>
    </source>
</reference>
<dbReference type="Proteomes" id="UP000317909">
    <property type="component" value="Chromosome"/>
</dbReference>
<evidence type="ECO:0000313" key="4">
    <source>
        <dbReference type="EMBL" id="QDT75223.1"/>
    </source>
</evidence>
<feature type="region of interest" description="Disordered" evidence="1">
    <location>
        <begin position="252"/>
        <end position="272"/>
    </location>
</feature>
<dbReference type="SUPFAM" id="SSF54523">
    <property type="entry name" value="Pili subunits"/>
    <property type="match status" value="1"/>
</dbReference>
<feature type="compositionally biased region" description="Polar residues" evidence="1">
    <location>
        <begin position="258"/>
        <end position="272"/>
    </location>
</feature>
<dbReference type="InterPro" id="IPR012902">
    <property type="entry name" value="N_methyl_site"/>
</dbReference>
<dbReference type="AlphaFoldDB" id="A0A517U3N5"/>
<sequence>MQPQYSQPALHKEAVGGVSDADSALLLRSRRPLPQTRFYSVRSAFTLVELLVVIAIIGVLVALLLPAVQAAREAARRCSCVNNMMQLGLSLHSYEFHHESFPPGVINPDGPIRNEPLGQHVSWTVQALPYLEQNALWREFDQAAGAYAPVNAPVRSTVVSVLLCPSYAGNESNQDQSVAHSTYAGCHHDVEAPIDANNNGMLFLNSKVRFSDIYDGSSNTILLSEAVPDDEKVLGWVSGTRATLRNTGVLQPPRRRNQLTPEEQPESAQPISSTYVGGFGSYHSGDVINVAMADGSTRAIVANIDPSVLHQLGSRADGAIPKEF</sequence>
<proteinExistence type="predicted"/>
<accession>A0A517U3N5</accession>
<dbReference type="InterPro" id="IPR011453">
    <property type="entry name" value="DUF1559"/>
</dbReference>
<dbReference type="NCBIfam" id="TIGR02532">
    <property type="entry name" value="IV_pilin_GFxxxE"/>
    <property type="match status" value="1"/>
</dbReference>